<protein>
    <submittedName>
        <fullName evidence="2">Uncharacterized protein</fullName>
    </submittedName>
</protein>
<dbReference type="RefSeq" id="WP_212516945.1">
    <property type="nucleotide sequence ID" value="NZ_JAGSOH010000009.1"/>
</dbReference>
<organism evidence="2 3">
    <name type="scientific">Actinospica acidithermotolerans</name>
    <dbReference type="NCBI Taxonomy" id="2828514"/>
    <lineage>
        <taxon>Bacteria</taxon>
        <taxon>Bacillati</taxon>
        <taxon>Actinomycetota</taxon>
        <taxon>Actinomycetes</taxon>
        <taxon>Catenulisporales</taxon>
        <taxon>Actinospicaceae</taxon>
        <taxon>Actinospica</taxon>
    </lineage>
</organism>
<sequence>MIPVPPNHPGTRPDEPMPPLFTVRALYARHADVKSFDAGIEAALIEAEHAGDFRVLRAAIAGYLWSAICAEHALDLGSLPADQRADLLRARMLESLDAGQRPAGASSLVAQHARLDEPLPDLEGPMRGFLTDPDDEPPAAAAAVR</sequence>
<reference evidence="2" key="1">
    <citation type="submission" date="2021-04" db="EMBL/GenBank/DDBJ databases">
        <title>Genome based classification of Actinospica acidithermotolerans sp. nov., an actinobacterium isolated from an Indonesian hot spring.</title>
        <authorList>
            <person name="Kusuma A.B."/>
            <person name="Putra K.E."/>
            <person name="Nafisah S."/>
            <person name="Loh J."/>
            <person name="Nouioui I."/>
            <person name="Goodfellow M."/>
        </authorList>
    </citation>
    <scope>NUCLEOTIDE SEQUENCE</scope>
    <source>
        <strain evidence="2">MGRD01-02</strain>
    </source>
</reference>
<feature type="region of interest" description="Disordered" evidence="1">
    <location>
        <begin position="120"/>
        <end position="145"/>
    </location>
</feature>
<gene>
    <name evidence="2" type="ORF">KDK95_05680</name>
</gene>
<dbReference type="Proteomes" id="UP000676325">
    <property type="component" value="Unassembled WGS sequence"/>
</dbReference>
<accession>A0A941E934</accession>
<dbReference type="AlphaFoldDB" id="A0A941E934"/>
<evidence type="ECO:0000313" key="3">
    <source>
        <dbReference type="Proteomes" id="UP000676325"/>
    </source>
</evidence>
<keyword evidence="3" id="KW-1185">Reference proteome</keyword>
<evidence type="ECO:0000313" key="2">
    <source>
        <dbReference type="EMBL" id="MBR7825790.1"/>
    </source>
</evidence>
<proteinExistence type="predicted"/>
<evidence type="ECO:0000256" key="1">
    <source>
        <dbReference type="SAM" id="MobiDB-lite"/>
    </source>
</evidence>
<dbReference type="EMBL" id="JAGSOH010000009">
    <property type="protein sequence ID" value="MBR7825790.1"/>
    <property type="molecule type" value="Genomic_DNA"/>
</dbReference>
<name>A0A941E934_9ACTN</name>
<comment type="caution">
    <text evidence="2">The sequence shown here is derived from an EMBL/GenBank/DDBJ whole genome shotgun (WGS) entry which is preliminary data.</text>
</comment>